<reference evidence="1 2" key="1">
    <citation type="submission" date="2021-03" db="EMBL/GenBank/DDBJ databases">
        <title>Five novel Rahnella species.</title>
        <authorList>
            <person name="Brady C."/>
            <person name="Asselin J."/>
            <person name="Beer S."/>
            <person name="Bruberg M.B."/>
            <person name="Crampton B."/>
            <person name="Venter S."/>
            <person name="Arnold D."/>
            <person name="Denman S."/>
        </authorList>
    </citation>
    <scope>NUCLEOTIDE SEQUENCE [LARGE SCALE GENOMIC DNA]</scope>
    <source>
        <strain evidence="1 2">H11b</strain>
    </source>
</reference>
<dbReference type="EMBL" id="JAFMOW010000062">
    <property type="protein sequence ID" value="MBU9856102.1"/>
    <property type="molecule type" value="Genomic_DNA"/>
</dbReference>
<organism evidence="1 2">
    <name type="scientific">Rahnella bonaserana</name>
    <dbReference type="NCBI Taxonomy" id="2816248"/>
    <lineage>
        <taxon>Bacteria</taxon>
        <taxon>Pseudomonadati</taxon>
        <taxon>Pseudomonadota</taxon>
        <taxon>Gammaproteobacteria</taxon>
        <taxon>Enterobacterales</taxon>
        <taxon>Yersiniaceae</taxon>
        <taxon>Rahnella</taxon>
    </lineage>
</organism>
<protein>
    <submittedName>
        <fullName evidence="1">Helix-turn-helix domain-containing protein</fullName>
    </submittedName>
</protein>
<accession>A0ABS6LVH1</accession>
<evidence type="ECO:0000313" key="1">
    <source>
        <dbReference type="EMBL" id="MBU9856102.1"/>
    </source>
</evidence>
<proteinExistence type="predicted"/>
<gene>
    <name evidence="1" type="ORF">J1778_12520</name>
</gene>
<name>A0ABS6LVH1_9GAMM</name>
<comment type="caution">
    <text evidence="1">The sequence shown here is derived from an EMBL/GenBank/DDBJ whole genome shotgun (WGS) entry which is preliminary data.</text>
</comment>
<evidence type="ECO:0000313" key="2">
    <source>
        <dbReference type="Proteomes" id="UP000734343"/>
    </source>
</evidence>
<sequence>MQRVLRRYREHGAASVISARRGRPGNNRIPEDLRCAALQLIRQHYADFGPTLATEKLLERHGIPVSVETVRNLLHSAPQQRTPC</sequence>
<keyword evidence="2" id="KW-1185">Reference proteome</keyword>
<dbReference type="Proteomes" id="UP000734343">
    <property type="component" value="Unassembled WGS sequence"/>
</dbReference>
<dbReference type="Pfam" id="PF13565">
    <property type="entry name" value="HTH_32"/>
    <property type="match status" value="1"/>
</dbReference>